<sequence length="242" mass="28836">MKNHSGLKKRRFFQARTFKKVKRVNITTNRYNLHEYAEGTLGVGNIEQSVKLPEGENINDWLAMNTIEFQNTAKLLFQLVQERCTTETCPKMTAGPRYEYYWREGKKSIQTTSDIKTETNSLVFLLKKSNDYMNRLLLWVDELTEDPKIFPPMENDPFPKHFKKYVAVIFKRLFRVYAHIFTCHFRDIQDMGTEPHFNSCYKHFLLFVLHFKLLKKSDLEPLKVLNEKLLKNTKTQKKKKKK</sequence>
<reference evidence="1" key="1">
    <citation type="submission" date="2022-08" db="EMBL/GenBank/DDBJ databases">
        <title>Novel sulfate-reducing endosymbionts in the free-living metamonad Anaeramoeba.</title>
        <authorList>
            <person name="Jerlstrom-Hultqvist J."/>
            <person name="Cepicka I."/>
            <person name="Gallot-Lavallee L."/>
            <person name="Salas-Leiva D."/>
            <person name="Curtis B.A."/>
            <person name="Zahonova K."/>
            <person name="Pipaliya S."/>
            <person name="Dacks J."/>
            <person name="Roger A.J."/>
        </authorList>
    </citation>
    <scope>NUCLEOTIDE SEQUENCE</scope>
    <source>
        <strain evidence="1">Schooner1</strain>
    </source>
</reference>
<evidence type="ECO:0000313" key="2">
    <source>
        <dbReference type="Proteomes" id="UP001150062"/>
    </source>
</evidence>
<dbReference type="Proteomes" id="UP001150062">
    <property type="component" value="Unassembled WGS sequence"/>
</dbReference>
<comment type="caution">
    <text evidence="1">The sequence shown here is derived from an EMBL/GenBank/DDBJ whole genome shotgun (WGS) entry which is preliminary data.</text>
</comment>
<proteinExistence type="predicted"/>
<dbReference type="Pfam" id="PF03637">
    <property type="entry name" value="Mob1_phocein"/>
    <property type="match status" value="1"/>
</dbReference>
<gene>
    <name evidence="1" type="ORF">M0813_21830</name>
</gene>
<organism evidence="1 2">
    <name type="scientific">Anaeramoeba flamelloides</name>
    <dbReference type="NCBI Taxonomy" id="1746091"/>
    <lineage>
        <taxon>Eukaryota</taxon>
        <taxon>Metamonada</taxon>
        <taxon>Anaeramoebidae</taxon>
        <taxon>Anaeramoeba</taxon>
    </lineage>
</organism>
<dbReference type="Gene3D" id="1.20.140.30">
    <property type="entry name" value="MOB kinase activator"/>
    <property type="match status" value="1"/>
</dbReference>
<dbReference type="InterPro" id="IPR005301">
    <property type="entry name" value="MOB_kinase_act_fam"/>
</dbReference>
<accession>A0ABQ8YFP5</accession>
<dbReference type="SMART" id="SM01388">
    <property type="entry name" value="Mob1_phocein"/>
    <property type="match status" value="1"/>
</dbReference>
<protein>
    <submittedName>
        <fullName evidence="1">Mob kinase activator-like 1</fullName>
    </submittedName>
</protein>
<dbReference type="InterPro" id="IPR036703">
    <property type="entry name" value="MOB_kinase_act_sf"/>
</dbReference>
<dbReference type="SUPFAM" id="SSF101152">
    <property type="entry name" value="Mob1/phocein"/>
    <property type="match status" value="1"/>
</dbReference>
<dbReference type="PANTHER" id="PTHR22599">
    <property type="entry name" value="MPS ONE BINDER KINASE ACTIVATOR-LIKE MOB"/>
    <property type="match status" value="1"/>
</dbReference>
<evidence type="ECO:0000313" key="1">
    <source>
        <dbReference type="EMBL" id="KAJ6243393.1"/>
    </source>
</evidence>
<keyword evidence="2" id="KW-1185">Reference proteome</keyword>
<dbReference type="EMBL" id="JAOAOG010000168">
    <property type="protein sequence ID" value="KAJ6243393.1"/>
    <property type="molecule type" value="Genomic_DNA"/>
</dbReference>
<name>A0ABQ8YFP5_9EUKA</name>